<protein>
    <submittedName>
        <fullName evidence="1">Uncharacterized protein</fullName>
    </submittedName>
</protein>
<dbReference type="AlphaFoldDB" id="A0A0F8Y6X0"/>
<comment type="caution">
    <text evidence="1">The sequence shown here is derived from an EMBL/GenBank/DDBJ whole genome shotgun (WGS) entry which is preliminary data.</text>
</comment>
<sequence>LFTVSESVGDSFIYELLNPAAVSILASTSVNFSWIVNLTNGFLDPGEQLECGLYNKSSLNANYSILFKANITNATFFNQTVTVTADELHWWFVNCTTPLTQSNPISGLSDTRIFEVIADAVYYRYGIGFFDKINFTLNTGDFQLAGDMSIDGGTMFVDSGTNMVGIGTVSPTSKLNVIGNTNITGYTNLGSDAPAIKLKKITGTTDNDSATSVIHDLTSSKILNVDIMVNVGASYFLQNYRTTSDPNHFTFYVTSTNIEIIDVQANVQNVGYKILITYEE</sequence>
<evidence type="ECO:0000313" key="1">
    <source>
        <dbReference type="EMBL" id="KKK77212.1"/>
    </source>
</evidence>
<accession>A0A0F8Y6X0</accession>
<feature type="non-terminal residue" evidence="1">
    <location>
        <position position="1"/>
    </location>
</feature>
<reference evidence="1" key="1">
    <citation type="journal article" date="2015" name="Nature">
        <title>Complex archaea that bridge the gap between prokaryotes and eukaryotes.</title>
        <authorList>
            <person name="Spang A."/>
            <person name="Saw J.H."/>
            <person name="Jorgensen S.L."/>
            <person name="Zaremba-Niedzwiedzka K."/>
            <person name="Martijn J."/>
            <person name="Lind A.E."/>
            <person name="van Eijk R."/>
            <person name="Schleper C."/>
            <person name="Guy L."/>
            <person name="Ettema T.J."/>
        </authorList>
    </citation>
    <scope>NUCLEOTIDE SEQUENCE</scope>
</reference>
<gene>
    <name evidence="1" type="ORF">LCGC14_2855870</name>
</gene>
<proteinExistence type="predicted"/>
<organism evidence="1">
    <name type="scientific">marine sediment metagenome</name>
    <dbReference type="NCBI Taxonomy" id="412755"/>
    <lineage>
        <taxon>unclassified sequences</taxon>
        <taxon>metagenomes</taxon>
        <taxon>ecological metagenomes</taxon>
    </lineage>
</organism>
<dbReference type="EMBL" id="LAZR01055062">
    <property type="protein sequence ID" value="KKK77212.1"/>
    <property type="molecule type" value="Genomic_DNA"/>
</dbReference>
<name>A0A0F8Y6X0_9ZZZZ</name>